<reference evidence="1" key="1">
    <citation type="submission" date="2023-07" db="EMBL/GenBank/DDBJ databases">
        <authorList>
            <consortium name="AG Swart"/>
            <person name="Singh M."/>
            <person name="Singh A."/>
            <person name="Seah K."/>
            <person name="Emmerich C."/>
        </authorList>
    </citation>
    <scope>NUCLEOTIDE SEQUENCE</scope>
    <source>
        <strain evidence="1">DP1</strain>
    </source>
</reference>
<evidence type="ECO:0000313" key="2">
    <source>
        <dbReference type="Proteomes" id="UP001295684"/>
    </source>
</evidence>
<gene>
    <name evidence="1" type="ORF">ECRASSUSDP1_LOCUS25319</name>
</gene>
<dbReference type="AlphaFoldDB" id="A0AAD1Y6I5"/>
<dbReference type="Proteomes" id="UP001295684">
    <property type="component" value="Unassembled WGS sequence"/>
</dbReference>
<evidence type="ECO:0000313" key="1">
    <source>
        <dbReference type="EMBL" id="CAI2383807.1"/>
    </source>
</evidence>
<accession>A0AAD1Y6I5</accession>
<keyword evidence="2" id="KW-1185">Reference proteome</keyword>
<sequence>MSLLHRKQLVRYEEEHKNVRQMYQDIQRDPYKYLLTPFEKSNAYGPIPRFILGYGLGALWGAYHLRRNNQLHLLFKFRITGDMVIGFYSRLLTGYLIGDRIGARYFCNYRLIFCHKVADYEIRKMTRQWPDAKPFIPIHEKPNSYFWV</sequence>
<proteinExistence type="predicted"/>
<name>A0AAD1Y6I5_EUPCR</name>
<comment type="caution">
    <text evidence="1">The sequence shown here is derived from an EMBL/GenBank/DDBJ whole genome shotgun (WGS) entry which is preliminary data.</text>
</comment>
<protein>
    <submittedName>
        <fullName evidence="1">Uncharacterized protein</fullName>
    </submittedName>
</protein>
<dbReference type="EMBL" id="CAMPGE010026111">
    <property type="protein sequence ID" value="CAI2383807.1"/>
    <property type="molecule type" value="Genomic_DNA"/>
</dbReference>
<organism evidence="1 2">
    <name type="scientific">Euplotes crassus</name>
    <dbReference type="NCBI Taxonomy" id="5936"/>
    <lineage>
        <taxon>Eukaryota</taxon>
        <taxon>Sar</taxon>
        <taxon>Alveolata</taxon>
        <taxon>Ciliophora</taxon>
        <taxon>Intramacronucleata</taxon>
        <taxon>Spirotrichea</taxon>
        <taxon>Hypotrichia</taxon>
        <taxon>Euplotida</taxon>
        <taxon>Euplotidae</taxon>
        <taxon>Moneuplotes</taxon>
    </lineage>
</organism>